<sequence>MSIIKKLKSLVRQEPTATVSFTKDIAPEGYFLPWTEKQIREDDAIKEKLRVLKRSGLALPYEIWDDFVVNTVINFALWAQDFPASASYHHHGKKGLIFHSLDVAIYAMRIRRNYIMPPNVPPEDVIHREIMWAYGVFLAALFHDSGKIMDFDVELRKDKENTTWTPPLGPIGKLATPYRFKYKDDRAYLLSNRSGLSFLMQVVQDDPMVAITSDSMLFGMLSQFLTGHSNPDNVIEQIIKQADAASISQDLGGTKEDINLAAKKVRFGQNALAEQLHTCLTYLLTEQKILLNTKGATGFVNADKLYLVCDPIADLIRETLVDRGVTDVPTTNPELFAVLLQHKMVCSTPLDSAVWKIKVTLTDIDWYQHLGCLCIHLPSFIPDLSFKSLSGSIDILLDETAPVVEESSTVDVTEQVAHNETAAMATVDTPIAISANSPVNDDLLMSLIPGMGTTEVLPSIKPIETNSAVSAVAINFDDLTEEAVGELFWSWVESGITSGELTVNQGDSVVHVVQGHLLITSPSAMKLFCVSMDQLNKESYMMVQAGFIALGLHIKTKEGRTIHTINVSNSAPISCFVVELNDALKALELADYAGLEVNFL</sequence>
<dbReference type="Proteomes" id="UP000887104">
    <property type="component" value="Unassembled WGS sequence"/>
</dbReference>
<accession>A0ABQ4P5H7</accession>
<reference evidence="3" key="1">
    <citation type="submission" date="2021-05" db="EMBL/GenBank/DDBJ databases">
        <title>Molecular characterization for Shewanella algae harboring chromosomal blaOXA-55-like strains isolated from clinical and environment sample.</title>
        <authorList>
            <person name="Ohama Y."/>
            <person name="Aoki K."/>
            <person name="Harada S."/>
            <person name="Moriya K."/>
            <person name="Ishii Y."/>
            <person name="Tateda K."/>
        </authorList>
    </citation>
    <scope>NUCLEOTIDE SEQUENCE</scope>
    <source>
        <strain evidence="3">JCM 11563</strain>
    </source>
</reference>
<evidence type="ECO:0000313" key="3">
    <source>
        <dbReference type="EMBL" id="GIU42773.1"/>
    </source>
</evidence>
<comment type="caution">
    <text evidence="3">The sequence shown here is derived from an EMBL/GenBank/DDBJ whole genome shotgun (WGS) entry which is preliminary data.</text>
</comment>
<name>A0ABQ4P5H7_9GAMM</name>
<dbReference type="Pfam" id="PF07515">
    <property type="entry name" value="TraI_2_C"/>
    <property type="match status" value="1"/>
</dbReference>
<dbReference type="InterPro" id="IPR036390">
    <property type="entry name" value="WH_DNA-bd_sf"/>
</dbReference>
<dbReference type="GO" id="GO:0004386">
    <property type="term" value="F:helicase activity"/>
    <property type="evidence" value="ECO:0007669"/>
    <property type="project" value="UniProtKB-KW"/>
</dbReference>
<dbReference type="Gene3D" id="1.10.3210.40">
    <property type="match status" value="1"/>
</dbReference>
<evidence type="ECO:0000259" key="2">
    <source>
        <dbReference type="Pfam" id="PF07515"/>
    </source>
</evidence>
<evidence type="ECO:0000313" key="4">
    <source>
        <dbReference type="Proteomes" id="UP000887104"/>
    </source>
</evidence>
<keyword evidence="3" id="KW-0378">Hydrolase</keyword>
<organism evidence="3 4">
    <name type="scientific">Shewanella sairae</name>
    <dbReference type="NCBI Taxonomy" id="190310"/>
    <lineage>
        <taxon>Bacteria</taxon>
        <taxon>Pseudomonadati</taxon>
        <taxon>Pseudomonadota</taxon>
        <taxon>Gammaproteobacteria</taxon>
        <taxon>Alteromonadales</taxon>
        <taxon>Shewanellaceae</taxon>
        <taxon>Shewanella</taxon>
    </lineage>
</organism>
<dbReference type="EMBL" id="BPEY01000012">
    <property type="protein sequence ID" value="GIU42773.1"/>
    <property type="molecule type" value="Genomic_DNA"/>
</dbReference>
<protein>
    <submittedName>
        <fullName evidence="3">Helicase</fullName>
    </submittedName>
</protein>
<evidence type="ECO:0000259" key="1">
    <source>
        <dbReference type="Pfam" id="PF07514"/>
    </source>
</evidence>
<feature type="domain" description="Putative conjugal transfer nickase/helicase TraI C-terminal" evidence="2">
    <location>
        <begin position="484"/>
        <end position="570"/>
    </location>
</feature>
<feature type="domain" description="Uncharacterised" evidence="1">
    <location>
        <begin position="57"/>
        <end position="349"/>
    </location>
</feature>
<keyword evidence="3" id="KW-0347">Helicase</keyword>
<dbReference type="Pfam" id="PF07514">
    <property type="entry name" value="TraI_2"/>
    <property type="match status" value="1"/>
</dbReference>
<keyword evidence="3" id="KW-0067">ATP-binding</keyword>
<dbReference type="SUPFAM" id="SSF46785">
    <property type="entry name" value="Winged helix' DNA-binding domain"/>
    <property type="match status" value="1"/>
</dbReference>
<dbReference type="InterPro" id="IPR011093">
    <property type="entry name" value="TraI_2_C"/>
</dbReference>
<dbReference type="InterPro" id="IPR011119">
    <property type="entry name" value="Unchr_helicase_relaxase_TraI"/>
</dbReference>
<proteinExistence type="predicted"/>
<gene>
    <name evidence="3" type="ORF">TUM4438_10110</name>
</gene>
<dbReference type="RefSeq" id="WP_220780098.1">
    <property type="nucleotide sequence ID" value="NZ_BPEY01000012.1"/>
</dbReference>
<dbReference type="NCBIfam" id="NF041494">
    <property type="entry name" value="MobH"/>
    <property type="match status" value="1"/>
</dbReference>
<keyword evidence="4" id="KW-1185">Reference proteome</keyword>
<keyword evidence="3" id="KW-0547">Nucleotide-binding</keyword>